<sequence length="297" mass="35591">MSSDEEESNILFTFDDINNINDINEHTVLHDIEESVDDLKTIHLDMEDEKKLRDPILFVNPIIGKDEQFIELDVYDDPLNDDKYTNHHKNLKKIEYNDYLLQKYENKDLFEELSEDLQILSIDMNIDPKSKNYKKDIINSVLKDIKTTVHKLCHVHDIDDFYEVIQKKELCVNEITKLLKYNKFMDFRRSLMIKKINKKYSNEFIRKHKDINIYEPWDQKFIHRDHEDLIANVEYDCESDEEEDMILLNMGNAEQIKMKRLTKLYNELGIQYGRLILGSKELIIEPFKTPYFKPSKS</sequence>
<keyword evidence="2" id="KW-1185">Reference proteome</keyword>
<protein>
    <recommendedName>
        <fullName evidence="3">Something about silencing protein 4 domain-containing protein</fullName>
    </recommendedName>
</protein>
<evidence type="ECO:0000313" key="2">
    <source>
        <dbReference type="Proteomes" id="UP000183365"/>
    </source>
</evidence>
<dbReference type="OrthoDB" id="10310389at2759"/>
<evidence type="ECO:0008006" key="3">
    <source>
        <dbReference type="Google" id="ProtNLM"/>
    </source>
</evidence>
<dbReference type="Proteomes" id="UP000183365">
    <property type="component" value="Unassembled WGS sequence"/>
</dbReference>
<dbReference type="AlphaFoldDB" id="A0A1L0CQS8"/>
<dbReference type="EMBL" id="FQNF01000096">
    <property type="protein sequence ID" value="SGZ41357.1"/>
    <property type="molecule type" value="Genomic_DNA"/>
</dbReference>
<proteinExistence type="predicted"/>
<organism evidence="1 2">
    <name type="scientific">Hanseniaspora guilliermondii</name>
    <dbReference type="NCBI Taxonomy" id="56406"/>
    <lineage>
        <taxon>Eukaryota</taxon>
        <taxon>Fungi</taxon>
        <taxon>Dikarya</taxon>
        <taxon>Ascomycota</taxon>
        <taxon>Saccharomycotina</taxon>
        <taxon>Saccharomycetes</taxon>
        <taxon>Saccharomycodales</taxon>
        <taxon>Saccharomycodaceae</taxon>
        <taxon>Hanseniaspora</taxon>
    </lineage>
</organism>
<gene>
    <name evidence="1" type="ORF">HGUI_03558</name>
</gene>
<accession>A0A1L0CQS8</accession>
<dbReference type="VEuPathDB" id="FungiDB:HGUI_03558"/>
<reference evidence="2" key="1">
    <citation type="submission" date="2016-11" db="EMBL/GenBank/DDBJ databases">
        <authorList>
            <person name="Guldener U."/>
        </authorList>
    </citation>
    <scope>NUCLEOTIDE SEQUENCE [LARGE SCALE GENOMIC DNA]</scope>
</reference>
<evidence type="ECO:0000313" key="1">
    <source>
        <dbReference type="EMBL" id="SGZ41357.1"/>
    </source>
</evidence>
<name>A0A1L0CQS8_9ASCO</name>